<accession>A0ABM9PCQ0</accession>
<name>A0ABM9PCQ0_9FLAO</name>
<sequence length="60" mass="7513">MSVLFRYLGYIFEYKKLYTHEKNQSTIVTWYFFSWIFSRKYRLSRAPKRDFRTGKCPRNS</sequence>
<evidence type="ECO:0000313" key="2">
    <source>
        <dbReference type="Proteomes" id="UP001497527"/>
    </source>
</evidence>
<proteinExistence type="predicted"/>
<reference evidence="1 2" key="1">
    <citation type="submission" date="2024-05" db="EMBL/GenBank/DDBJ databases">
        <authorList>
            <person name="Duchaud E."/>
        </authorList>
    </citation>
    <scope>NUCLEOTIDE SEQUENCE [LARGE SCALE GENOMIC DNA]</scope>
    <source>
        <strain evidence="1">Ena-SAMPLE-TAB-13-05-2024-13:56:06:370-140308</strain>
    </source>
</reference>
<dbReference type="Proteomes" id="UP001497527">
    <property type="component" value="Unassembled WGS sequence"/>
</dbReference>
<keyword evidence="2" id="KW-1185">Reference proteome</keyword>
<dbReference type="EMBL" id="CAXJIO010000012">
    <property type="protein sequence ID" value="CAL2103280.1"/>
    <property type="molecule type" value="Genomic_DNA"/>
</dbReference>
<protein>
    <submittedName>
        <fullName evidence="1">Uncharacterized protein</fullName>
    </submittedName>
</protein>
<evidence type="ECO:0000313" key="1">
    <source>
        <dbReference type="EMBL" id="CAL2103280.1"/>
    </source>
</evidence>
<gene>
    <name evidence="1" type="ORF">T190423A01A_30394</name>
</gene>
<comment type="caution">
    <text evidence="1">The sequence shown here is derived from an EMBL/GenBank/DDBJ whole genome shotgun (WGS) entry which is preliminary data.</text>
</comment>
<organism evidence="1 2">
    <name type="scientific">Tenacibaculum polynesiense</name>
    <dbReference type="NCBI Taxonomy" id="3137857"/>
    <lineage>
        <taxon>Bacteria</taxon>
        <taxon>Pseudomonadati</taxon>
        <taxon>Bacteroidota</taxon>
        <taxon>Flavobacteriia</taxon>
        <taxon>Flavobacteriales</taxon>
        <taxon>Flavobacteriaceae</taxon>
        <taxon>Tenacibaculum</taxon>
    </lineage>
</organism>